<evidence type="ECO:0000256" key="1">
    <source>
        <dbReference type="SAM" id="Phobius"/>
    </source>
</evidence>
<reference evidence="2 3" key="2">
    <citation type="journal article" date="2019" name="G3 (Bethesda)">
        <title>Hybrid Assembly of the Genome of the Entomopathogenic Nematode Steinernema carpocapsae Identifies the X-Chromosome.</title>
        <authorList>
            <person name="Serra L."/>
            <person name="Macchietto M."/>
            <person name="Macias-Munoz A."/>
            <person name="McGill C.J."/>
            <person name="Rodriguez I.M."/>
            <person name="Rodriguez B."/>
            <person name="Murad R."/>
            <person name="Mortazavi A."/>
        </authorList>
    </citation>
    <scope>NUCLEOTIDE SEQUENCE [LARGE SCALE GENOMIC DNA]</scope>
    <source>
        <strain evidence="2 3">ALL</strain>
    </source>
</reference>
<gene>
    <name evidence="2" type="ORF">L596_002096</name>
</gene>
<keyword evidence="1" id="KW-0812">Transmembrane</keyword>
<organism evidence="2 3">
    <name type="scientific">Steinernema carpocapsae</name>
    <name type="common">Entomopathogenic nematode</name>
    <dbReference type="NCBI Taxonomy" id="34508"/>
    <lineage>
        <taxon>Eukaryota</taxon>
        <taxon>Metazoa</taxon>
        <taxon>Ecdysozoa</taxon>
        <taxon>Nematoda</taxon>
        <taxon>Chromadorea</taxon>
        <taxon>Rhabditida</taxon>
        <taxon>Tylenchina</taxon>
        <taxon>Panagrolaimomorpha</taxon>
        <taxon>Strongyloidoidea</taxon>
        <taxon>Steinernematidae</taxon>
        <taxon>Steinernema</taxon>
    </lineage>
</organism>
<comment type="caution">
    <text evidence="2">The sequence shown here is derived from an EMBL/GenBank/DDBJ whole genome shotgun (WGS) entry which is preliminary data.</text>
</comment>
<protein>
    <submittedName>
        <fullName evidence="2">Uncharacterized protein</fullName>
    </submittedName>
</protein>
<evidence type="ECO:0000313" key="3">
    <source>
        <dbReference type="Proteomes" id="UP000298663"/>
    </source>
</evidence>
<reference evidence="2 3" key="1">
    <citation type="journal article" date="2015" name="Genome Biol.">
        <title>Comparative genomics of Steinernema reveals deeply conserved gene regulatory networks.</title>
        <authorList>
            <person name="Dillman A.R."/>
            <person name="Macchietto M."/>
            <person name="Porter C.F."/>
            <person name="Rogers A."/>
            <person name="Williams B."/>
            <person name="Antoshechkin I."/>
            <person name="Lee M.M."/>
            <person name="Goodwin Z."/>
            <person name="Lu X."/>
            <person name="Lewis E.E."/>
            <person name="Goodrich-Blair H."/>
            <person name="Stock S.P."/>
            <person name="Adams B.J."/>
            <person name="Sternberg P.W."/>
            <person name="Mortazavi A."/>
        </authorList>
    </citation>
    <scope>NUCLEOTIDE SEQUENCE [LARGE SCALE GENOMIC DNA]</scope>
    <source>
        <strain evidence="2 3">ALL</strain>
    </source>
</reference>
<keyword evidence="1" id="KW-1133">Transmembrane helix</keyword>
<accession>A0A4U8UNH1</accession>
<name>A0A4U8UNH1_STECR</name>
<dbReference type="Proteomes" id="UP000298663">
    <property type="component" value="Unassembled WGS sequence"/>
</dbReference>
<dbReference type="EMBL" id="AZBU02000001">
    <property type="protein sequence ID" value="TMS34522.1"/>
    <property type="molecule type" value="Genomic_DNA"/>
</dbReference>
<dbReference type="OrthoDB" id="958254at2759"/>
<dbReference type="AlphaFoldDB" id="A0A4U8UNH1"/>
<keyword evidence="3" id="KW-1185">Reference proteome</keyword>
<sequence>MGRLASDKDPLLVLRRATGRHTIRQYLYGALTIVVLFFIYRWITNPPKQPFIDTQRTSNIRIEFVIYLFKSLA</sequence>
<evidence type="ECO:0000313" key="2">
    <source>
        <dbReference type="EMBL" id="TMS34522.1"/>
    </source>
</evidence>
<keyword evidence="1" id="KW-0472">Membrane</keyword>
<proteinExistence type="predicted"/>
<feature type="transmembrane region" description="Helical" evidence="1">
    <location>
        <begin position="25"/>
        <end position="43"/>
    </location>
</feature>